<feature type="transmembrane region" description="Helical" evidence="1">
    <location>
        <begin position="304"/>
        <end position="332"/>
    </location>
</feature>
<comment type="caution">
    <text evidence="2">The sequence shown here is derived from an EMBL/GenBank/DDBJ whole genome shotgun (WGS) entry which is preliminary data.</text>
</comment>
<keyword evidence="1" id="KW-1133">Transmembrane helix</keyword>
<dbReference type="EMBL" id="JAGDYL010000020">
    <property type="protein sequence ID" value="MBO1805897.1"/>
    <property type="molecule type" value="Genomic_DNA"/>
</dbReference>
<feature type="transmembrane region" description="Helical" evidence="1">
    <location>
        <begin position="267"/>
        <end position="292"/>
    </location>
</feature>
<evidence type="ECO:0000313" key="3">
    <source>
        <dbReference type="Proteomes" id="UP000664398"/>
    </source>
</evidence>
<keyword evidence="3" id="KW-1185">Reference proteome</keyword>
<accession>A0A939RXA6</accession>
<protein>
    <submittedName>
        <fullName evidence="2">Uncharacterized protein</fullName>
    </submittedName>
</protein>
<dbReference type="RefSeq" id="WP_208046369.1">
    <property type="nucleotide sequence ID" value="NZ_JAGDYL010000020.1"/>
</dbReference>
<keyword evidence="1" id="KW-0812">Transmembrane</keyword>
<sequence>MASKTAILSVRIISDGKDAAAGFKSTEQAAREFESSLNTASVAAGVTLAAITAAGAGAVSAASDLQQSGGAMAAVFGQHAEEIGQLADGAARRVGLAQSEYQQLAAVLGAQMKNLGIDEADLVGQTDELITMGADLAAVFNGSTSEAVSALSALMRGERDPIERYGVTIKQAAVDAKVAEMGLDGLEGQAKTTAEAHATLALLAEQTGHAHGQFASEMDTAAVSSQVAAALWKDAAADLGTALLPLVAEGANLLAGLAEGFSQNSEILVPLVLIVGGFVAVLAALVLGVKAYRTAAEVAAAAQVIWNAAMSANPIGLIIIAIAALIGFIILIGTNWEEVKVIWADALASMVGWIEDLINWIIDAINWLGQFFGMTDGLSNVDWGLDRGSASAYVLAGDTGPQLAQTFALRAFNAPPALPAALTAPALGAAGSPQVINQYDVTVTGALDAEAVGRQIRKILSDLGAASGTVRAGGARWQPTNQ</sequence>
<dbReference type="AlphaFoldDB" id="A0A939RXA6"/>
<reference evidence="2" key="1">
    <citation type="submission" date="2021-03" db="EMBL/GenBank/DDBJ databases">
        <title>Leucobacter chromiisoli sp. nov., isolated from chromium-containing soil of chemical plant.</title>
        <authorList>
            <person name="Xu Z."/>
        </authorList>
    </citation>
    <scope>NUCLEOTIDE SEQUENCE</scope>
    <source>
        <strain evidence="2">A2</strain>
    </source>
</reference>
<dbReference type="Proteomes" id="UP000664398">
    <property type="component" value="Unassembled WGS sequence"/>
</dbReference>
<evidence type="ECO:0000313" key="2">
    <source>
        <dbReference type="EMBL" id="MBO1805897.1"/>
    </source>
</evidence>
<keyword evidence="1" id="KW-0472">Membrane</keyword>
<organism evidence="2 3">
    <name type="scientific">Leucobacter ruminantium</name>
    <dbReference type="NCBI Taxonomy" id="1289170"/>
    <lineage>
        <taxon>Bacteria</taxon>
        <taxon>Bacillati</taxon>
        <taxon>Actinomycetota</taxon>
        <taxon>Actinomycetes</taxon>
        <taxon>Micrococcales</taxon>
        <taxon>Microbacteriaceae</taxon>
        <taxon>Leucobacter</taxon>
    </lineage>
</organism>
<evidence type="ECO:0000256" key="1">
    <source>
        <dbReference type="SAM" id="Phobius"/>
    </source>
</evidence>
<proteinExistence type="predicted"/>
<name>A0A939RXA6_9MICO</name>
<gene>
    <name evidence="2" type="ORF">J4H91_11305</name>
</gene>